<dbReference type="EMBL" id="JAPKNK010000009">
    <property type="protein sequence ID" value="MCX5571366.1"/>
    <property type="molecule type" value="Genomic_DNA"/>
</dbReference>
<sequence length="419" mass="45842">MRIIVLGGGVIGVTTAHALRQEGHEVVLLEKEPAAGLGTSYANAAQISPALSAPWAVPGLVGKALHWMFEKYPPLIISKFPDPEMVRWLWRMWRAASPEQYERSKRAMVAIGEYSRDRFRELRNTIPIDYDGRDRGTLVLFRSEKQLGIYERDMKTLAAMGVPAETLRPDSLALREPNLAIRENGIVGAALLPGDETGDCHRFTQALAALCEQDGVIFRYGEMIRELKVSGDRVRSVITDKDEYTCDAVVTCLGVGSARLLAPLGIRLPIYPLKGYSLTIQADSDAIGPHSTVSDETHKIGVTYLGDRIRVGGTAELAGYDLSRPEHRYKGLEYVAQALYPKIPREAIANAERWSGLRPMTPDGPPVIGKTGIGNLYLNTGHGTLGWTMSCGAAGILADLVADRRPAVDISAFSGTRYQ</sequence>
<dbReference type="InterPro" id="IPR036188">
    <property type="entry name" value="FAD/NAD-bd_sf"/>
</dbReference>
<dbReference type="PRINTS" id="PR00411">
    <property type="entry name" value="PNDRDTASEI"/>
</dbReference>
<dbReference type="GO" id="GO:0005886">
    <property type="term" value="C:plasma membrane"/>
    <property type="evidence" value="ECO:0007669"/>
    <property type="project" value="TreeGrafter"/>
</dbReference>
<gene>
    <name evidence="4" type="ORF">OSH07_19355</name>
</gene>
<evidence type="ECO:0000259" key="3">
    <source>
        <dbReference type="Pfam" id="PF01266"/>
    </source>
</evidence>
<dbReference type="GO" id="GO:0005737">
    <property type="term" value="C:cytoplasm"/>
    <property type="evidence" value="ECO:0007669"/>
    <property type="project" value="TreeGrafter"/>
</dbReference>
<dbReference type="GO" id="GO:0055130">
    <property type="term" value="P:D-alanine catabolic process"/>
    <property type="evidence" value="ECO:0007669"/>
    <property type="project" value="TreeGrafter"/>
</dbReference>
<keyword evidence="2" id="KW-0560">Oxidoreductase</keyword>
<dbReference type="SUPFAM" id="SSF51905">
    <property type="entry name" value="FAD/NAD(P)-binding domain"/>
    <property type="match status" value="1"/>
</dbReference>
<feature type="domain" description="FAD dependent oxidoreductase" evidence="3">
    <location>
        <begin position="2"/>
        <end position="400"/>
    </location>
</feature>
<dbReference type="RefSeq" id="WP_266340313.1">
    <property type="nucleotide sequence ID" value="NZ_JAPKNK010000009.1"/>
</dbReference>
<dbReference type="AlphaFoldDB" id="A0A9X3E535"/>
<dbReference type="PANTHER" id="PTHR13847">
    <property type="entry name" value="SARCOSINE DEHYDROGENASE-RELATED"/>
    <property type="match status" value="1"/>
</dbReference>
<reference evidence="4" key="1">
    <citation type="submission" date="2022-11" db="EMBL/GenBank/DDBJ databases">
        <title>Biodiversity and phylogenetic relationships of bacteria.</title>
        <authorList>
            <person name="Machado R.A.R."/>
            <person name="Bhat A."/>
            <person name="Loulou A."/>
            <person name="Kallel S."/>
        </authorList>
    </citation>
    <scope>NUCLEOTIDE SEQUENCE</scope>
    <source>
        <strain evidence="4">K-TC2</strain>
    </source>
</reference>
<dbReference type="InterPro" id="IPR006076">
    <property type="entry name" value="FAD-dep_OxRdtase"/>
</dbReference>
<evidence type="ECO:0000256" key="2">
    <source>
        <dbReference type="ARBA" id="ARBA00023002"/>
    </source>
</evidence>
<organism evidence="4 5">
    <name type="scientific">Kaistia nematophila</name>
    <dbReference type="NCBI Taxonomy" id="2994654"/>
    <lineage>
        <taxon>Bacteria</taxon>
        <taxon>Pseudomonadati</taxon>
        <taxon>Pseudomonadota</taxon>
        <taxon>Alphaproteobacteria</taxon>
        <taxon>Hyphomicrobiales</taxon>
        <taxon>Kaistiaceae</taxon>
        <taxon>Kaistia</taxon>
    </lineage>
</organism>
<evidence type="ECO:0000313" key="5">
    <source>
        <dbReference type="Proteomes" id="UP001144805"/>
    </source>
</evidence>
<dbReference type="GO" id="GO:0008718">
    <property type="term" value="F:D-amino-acid dehydrogenase activity"/>
    <property type="evidence" value="ECO:0007669"/>
    <property type="project" value="TreeGrafter"/>
</dbReference>
<protein>
    <submittedName>
        <fullName evidence="4">D-amino acid dehydrogenase</fullName>
    </submittedName>
</protein>
<comment type="similarity">
    <text evidence="1">Belongs to the DadA oxidoreductase family.</text>
</comment>
<dbReference type="Pfam" id="PF01266">
    <property type="entry name" value="DAO"/>
    <property type="match status" value="1"/>
</dbReference>
<dbReference type="PANTHER" id="PTHR13847:SF280">
    <property type="entry name" value="D-AMINO ACID DEHYDROGENASE"/>
    <property type="match status" value="1"/>
</dbReference>
<keyword evidence="5" id="KW-1185">Reference proteome</keyword>
<name>A0A9X3E535_9HYPH</name>
<evidence type="ECO:0000256" key="1">
    <source>
        <dbReference type="ARBA" id="ARBA00009410"/>
    </source>
</evidence>
<comment type="caution">
    <text evidence="4">The sequence shown here is derived from an EMBL/GenBank/DDBJ whole genome shotgun (WGS) entry which is preliminary data.</text>
</comment>
<evidence type="ECO:0000313" key="4">
    <source>
        <dbReference type="EMBL" id="MCX5571366.1"/>
    </source>
</evidence>
<dbReference type="Proteomes" id="UP001144805">
    <property type="component" value="Unassembled WGS sequence"/>
</dbReference>
<dbReference type="SUPFAM" id="SSF54373">
    <property type="entry name" value="FAD-linked reductases, C-terminal domain"/>
    <property type="match status" value="1"/>
</dbReference>
<dbReference type="NCBIfam" id="NF001933">
    <property type="entry name" value="PRK00711.1"/>
    <property type="match status" value="1"/>
</dbReference>
<dbReference type="Gene3D" id="3.30.9.10">
    <property type="entry name" value="D-Amino Acid Oxidase, subunit A, domain 2"/>
    <property type="match status" value="1"/>
</dbReference>
<accession>A0A9X3E535</accession>
<dbReference type="Gene3D" id="3.50.50.60">
    <property type="entry name" value="FAD/NAD(P)-binding domain"/>
    <property type="match status" value="2"/>
</dbReference>
<proteinExistence type="inferred from homology"/>